<reference evidence="2 3" key="1">
    <citation type="submission" date="2020-03" db="EMBL/GenBank/DDBJ databases">
        <title>Genomic Encyclopedia of Type Strains, Phase IV (KMG-IV): sequencing the most valuable type-strain genomes for metagenomic binning, comparative biology and taxonomic classification.</title>
        <authorList>
            <person name="Goeker M."/>
        </authorList>
    </citation>
    <scope>NUCLEOTIDE SEQUENCE [LARGE SCALE GENOMIC DNA]</scope>
    <source>
        <strain evidence="2 3">DSM 105096</strain>
    </source>
</reference>
<proteinExistence type="predicted"/>
<feature type="signal peptide" evidence="1">
    <location>
        <begin position="1"/>
        <end position="21"/>
    </location>
</feature>
<gene>
    <name evidence="2" type="ORF">GGR27_002029</name>
</gene>
<dbReference type="RefSeq" id="WP_168037264.1">
    <property type="nucleotide sequence ID" value="NZ_JAATJH010000002.1"/>
</dbReference>
<feature type="chain" id="PRO_5045500168" description="Porin" evidence="1">
    <location>
        <begin position="22"/>
        <end position="384"/>
    </location>
</feature>
<evidence type="ECO:0000256" key="1">
    <source>
        <dbReference type="SAM" id="SignalP"/>
    </source>
</evidence>
<keyword evidence="1" id="KW-0732">Signal</keyword>
<evidence type="ECO:0000313" key="3">
    <source>
        <dbReference type="Proteomes" id="UP000770785"/>
    </source>
</evidence>
<dbReference type="Pfam" id="PF07642">
    <property type="entry name" value="BBP2"/>
    <property type="match status" value="1"/>
</dbReference>
<comment type="caution">
    <text evidence="2">The sequence shown here is derived from an EMBL/GenBank/DDBJ whole genome shotgun (WGS) entry which is preliminary data.</text>
</comment>
<dbReference type="InterPro" id="IPR023614">
    <property type="entry name" value="Porin_dom_sf"/>
</dbReference>
<dbReference type="InterPro" id="IPR011486">
    <property type="entry name" value="BBP2"/>
</dbReference>
<accession>A0ABX0XBA1</accession>
<sequence length="384" mass="40701">MRLTTTLLATGLALISLPIIAQEVASTDVGSLDGTPAVGQATAKEEPSFSLSGYADAYFQHVLTDAKGADGSPLTFPTSFAQETRGFGVGNVNLLAEKALGKVGFVGQVGFGPRADAANGRFPNLQQLFVTYSPSDAITLTMGQFGTFVGYEVIDAVANMNYSTSYLFSYGPFFHTGLKADFALGESFGAMVGVFNNTDSRFNDAGYYYGAQLSTETGGIAAYLNFLYGTDTEDVSGDDDATTFQVDLTATYEVSETIMLGLNASRKSTENLIDDESKVGHSDGFTGIALYGTVGITDNASLNLRSEYFVESAPEDITLDGRGVFAITASGNFNIGDLRIIPEFRFDSSADFAGTYSDGIINYGTDNDEDNSIATFIVAAVYAF</sequence>
<evidence type="ECO:0000313" key="2">
    <source>
        <dbReference type="EMBL" id="NJC26530.1"/>
    </source>
</evidence>
<name>A0ABX0XBA1_9BACT</name>
<dbReference type="EMBL" id="JAATJH010000002">
    <property type="protein sequence ID" value="NJC26530.1"/>
    <property type="molecule type" value="Genomic_DNA"/>
</dbReference>
<evidence type="ECO:0008006" key="4">
    <source>
        <dbReference type="Google" id="ProtNLM"/>
    </source>
</evidence>
<protein>
    <recommendedName>
        <fullName evidence="4">Porin</fullName>
    </recommendedName>
</protein>
<keyword evidence="3" id="KW-1185">Reference proteome</keyword>
<dbReference type="SUPFAM" id="SSF56935">
    <property type="entry name" value="Porins"/>
    <property type="match status" value="1"/>
</dbReference>
<dbReference type="Gene3D" id="2.40.160.10">
    <property type="entry name" value="Porin"/>
    <property type="match status" value="1"/>
</dbReference>
<dbReference type="Proteomes" id="UP000770785">
    <property type="component" value="Unassembled WGS sequence"/>
</dbReference>
<organism evidence="2 3">
    <name type="scientific">Neolewinella antarctica</name>
    <dbReference type="NCBI Taxonomy" id="442734"/>
    <lineage>
        <taxon>Bacteria</taxon>
        <taxon>Pseudomonadati</taxon>
        <taxon>Bacteroidota</taxon>
        <taxon>Saprospiria</taxon>
        <taxon>Saprospirales</taxon>
        <taxon>Lewinellaceae</taxon>
        <taxon>Neolewinella</taxon>
    </lineage>
</organism>